<evidence type="ECO:0000313" key="3">
    <source>
        <dbReference type="EMBL" id="KAK5085539.1"/>
    </source>
</evidence>
<proteinExistence type="predicted"/>
<dbReference type="EMBL" id="JAVRRJ010000004">
    <property type="protein sequence ID" value="KAK5085539.1"/>
    <property type="molecule type" value="Genomic_DNA"/>
</dbReference>
<dbReference type="Proteomes" id="UP001309876">
    <property type="component" value="Unassembled WGS sequence"/>
</dbReference>
<dbReference type="SUPFAM" id="SSF54236">
    <property type="entry name" value="Ubiquitin-like"/>
    <property type="match status" value="1"/>
</dbReference>
<feature type="compositionally biased region" description="Pro residues" evidence="1">
    <location>
        <begin position="82"/>
        <end position="92"/>
    </location>
</feature>
<name>A0AAN7T143_9EURO</name>
<sequence length="257" mass="28253">MSTDDQNEANHQDSKTSAQDIPPHAREDAHSSTPVEMKSLQTDSTIGSTLAQHETHRSNSGTQMPHPTMRTNTTTALQSAENPPPPPLPNTPSPRLDRTVSTAIGPSSDTPAPIAKDSAPAGPTLMLNLLLLNGARHPFNLDAVYLAKRNVQAQGNDPFNLSVYKVKELILREWRSEWESKPSSPSAIRLIHMGKVLDDKTAFKDLKLQQQFPNVVHMSIKPQDFMEDEDAKGSKATRSHSHDGTDRRSPGCRCIVM</sequence>
<dbReference type="InterPro" id="IPR039540">
    <property type="entry name" value="UBL3-like_ubiquitin_dom"/>
</dbReference>
<feature type="region of interest" description="Disordered" evidence="1">
    <location>
        <begin position="224"/>
        <end position="252"/>
    </location>
</feature>
<comment type="caution">
    <text evidence="3">The sequence shown here is derived from an EMBL/GenBank/DDBJ whole genome shotgun (WGS) entry which is preliminary data.</text>
</comment>
<feature type="compositionally biased region" description="Polar residues" evidence="1">
    <location>
        <begin position="99"/>
        <end position="110"/>
    </location>
</feature>
<dbReference type="PANTHER" id="PTHR13169">
    <property type="entry name" value="UBIQUITIN-LIKE PROTEIN 3 HCG-1 PROTEIN"/>
    <property type="match status" value="1"/>
</dbReference>
<dbReference type="Gene3D" id="3.10.20.90">
    <property type="entry name" value="Phosphatidylinositol 3-kinase Catalytic Subunit, Chain A, domain 1"/>
    <property type="match status" value="1"/>
</dbReference>
<evidence type="ECO:0000256" key="1">
    <source>
        <dbReference type="SAM" id="MobiDB-lite"/>
    </source>
</evidence>
<accession>A0AAN7T143</accession>
<dbReference type="InterPro" id="IPR040015">
    <property type="entry name" value="UBL3-like"/>
</dbReference>
<protein>
    <recommendedName>
        <fullName evidence="2">UBL3-like ubiquitin domain-containing protein</fullName>
    </recommendedName>
</protein>
<evidence type="ECO:0000259" key="2">
    <source>
        <dbReference type="Pfam" id="PF13881"/>
    </source>
</evidence>
<feature type="region of interest" description="Disordered" evidence="1">
    <location>
        <begin position="1"/>
        <end position="117"/>
    </location>
</feature>
<evidence type="ECO:0000313" key="4">
    <source>
        <dbReference type="Proteomes" id="UP001309876"/>
    </source>
</evidence>
<feature type="compositionally biased region" description="Polar residues" evidence="1">
    <location>
        <begin position="31"/>
        <end position="81"/>
    </location>
</feature>
<reference evidence="3 4" key="1">
    <citation type="submission" date="2023-08" db="EMBL/GenBank/DDBJ databases">
        <title>Black Yeasts Isolated from many extreme environments.</title>
        <authorList>
            <person name="Coleine C."/>
            <person name="Stajich J.E."/>
            <person name="Selbmann L."/>
        </authorList>
    </citation>
    <scope>NUCLEOTIDE SEQUENCE [LARGE SCALE GENOMIC DNA]</scope>
    <source>
        <strain evidence="3 4">CCFEE 5910</strain>
    </source>
</reference>
<dbReference type="Pfam" id="PF13881">
    <property type="entry name" value="Rad60-SLD_2"/>
    <property type="match status" value="1"/>
</dbReference>
<dbReference type="PANTHER" id="PTHR13169:SF0">
    <property type="entry name" value="UBIQUITIN-LIKE PROTEIN 3"/>
    <property type="match status" value="1"/>
</dbReference>
<feature type="compositionally biased region" description="Basic and acidic residues" evidence="1">
    <location>
        <begin position="240"/>
        <end position="249"/>
    </location>
</feature>
<dbReference type="AlphaFoldDB" id="A0AAN7T143"/>
<dbReference type="InterPro" id="IPR029071">
    <property type="entry name" value="Ubiquitin-like_domsf"/>
</dbReference>
<keyword evidence="4" id="KW-1185">Reference proteome</keyword>
<feature type="domain" description="UBL3-like ubiquitin" evidence="2">
    <location>
        <begin position="160"/>
        <end position="236"/>
    </location>
</feature>
<organism evidence="3 4">
    <name type="scientific">Lithohypha guttulata</name>
    <dbReference type="NCBI Taxonomy" id="1690604"/>
    <lineage>
        <taxon>Eukaryota</taxon>
        <taxon>Fungi</taxon>
        <taxon>Dikarya</taxon>
        <taxon>Ascomycota</taxon>
        <taxon>Pezizomycotina</taxon>
        <taxon>Eurotiomycetes</taxon>
        <taxon>Chaetothyriomycetidae</taxon>
        <taxon>Chaetothyriales</taxon>
        <taxon>Trichomeriaceae</taxon>
        <taxon>Lithohypha</taxon>
    </lineage>
</organism>
<gene>
    <name evidence="3" type="ORF">LTR05_004824</name>
</gene>